<name>A0A2K3JRE5_TRIPR</name>
<organism evidence="1 2">
    <name type="scientific">Trifolium pratense</name>
    <name type="common">Red clover</name>
    <dbReference type="NCBI Taxonomy" id="57577"/>
    <lineage>
        <taxon>Eukaryota</taxon>
        <taxon>Viridiplantae</taxon>
        <taxon>Streptophyta</taxon>
        <taxon>Embryophyta</taxon>
        <taxon>Tracheophyta</taxon>
        <taxon>Spermatophyta</taxon>
        <taxon>Magnoliopsida</taxon>
        <taxon>eudicotyledons</taxon>
        <taxon>Gunneridae</taxon>
        <taxon>Pentapetalae</taxon>
        <taxon>rosids</taxon>
        <taxon>fabids</taxon>
        <taxon>Fabales</taxon>
        <taxon>Fabaceae</taxon>
        <taxon>Papilionoideae</taxon>
        <taxon>50 kb inversion clade</taxon>
        <taxon>NPAAA clade</taxon>
        <taxon>Hologalegina</taxon>
        <taxon>IRL clade</taxon>
        <taxon>Trifolieae</taxon>
        <taxon>Trifolium</taxon>
    </lineage>
</organism>
<protein>
    <submittedName>
        <fullName evidence="1">Uncharacterized protein</fullName>
    </submittedName>
</protein>
<gene>
    <name evidence="1" type="ORF">L195_g049970</name>
</gene>
<evidence type="ECO:0000313" key="1">
    <source>
        <dbReference type="EMBL" id="PNX56613.1"/>
    </source>
</evidence>
<reference evidence="1 2" key="1">
    <citation type="journal article" date="2014" name="Am. J. Bot.">
        <title>Genome assembly and annotation for red clover (Trifolium pratense; Fabaceae).</title>
        <authorList>
            <person name="Istvanek J."/>
            <person name="Jaros M."/>
            <person name="Krenek A."/>
            <person name="Repkova J."/>
        </authorList>
    </citation>
    <scope>NUCLEOTIDE SEQUENCE [LARGE SCALE GENOMIC DNA]</scope>
    <source>
        <strain evidence="2">cv. Tatra</strain>
        <tissue evidence="1">Young leaves</tissue>
    </source>
</reference>
<sequence length="50" mass="5684">MKMMIWCGSWRGGSDQASENGSEFANLVSWTGSDLGQRPYRNGLDYRIRV</sequence>
<dbReference type="EMBL" id="ASHM01074917">
    <property type="protein sequence ID" value="PNX56613.1"/>
    <property type="molecule type" value="Genomic_DNA"/>
</dbReference>
<comment type="caution">
    <text evidence="1">The sequence shown here is derived from an EMBL/GenBank/DDBJ whole genome shotgun (WGS) entry which is preliminary data.</text>
</comment>
<accession>A0A2K3JRE5</accession>
<proteinExistence type="predicted"/>
<dbReference type="AlphaFoldDB" id="A0A2K3JRE5"/>
<reference evidence="1 2" key="2">
    <citation type="journal article" date="2017" name="Front. Plant Sci.">
        <title>Gene Classification and Mining of Molecular Markers Useful in Red Clover (Trifolium pratense) Breeding.</title>
        <authorList>
            <person name="Istvanek J."/>
            <person name="Dluhosova J."/>
            <person name="Dluhos P."/>
            <person name="Patkova L."/>
            <person name="Nedelnik J."/>
            <person name="Repkova J."/>
        </authorList>
    </citation>
    <scope>NUCLEOTIDE SEQUENCE [LARGE SCALE GENOMIC DNA]</scope>
    <source>
        <strain evidence="2">cv. Tatra</strain>
        <tissue evidence="1">Young leaves</tissue>
    </source>
</reference>
<evidence type="ECO:0000313" key="2">
    <source>
        <dbReference type="Proteomes" id="UP000236291"/>
    </source>
</evidence>
<dbReference type="Proteomes" id="UP000236291">
    <property type="component" value="Unassembled WGS sequence"/>
</dbReference>